<protein>
    <recommendedName>
        <fullName evidence="2">Radical SAM core domain-containing protein</fullName>
    </recommendedName>
</protein>
<dbReference type="EMBL" id="BART01036374">
    <property type="protein sequence ID" value="GAH10324.1"/>
    <property type="molecule type" value="Genomic_DNA"/>
</dbReference>
<name>X1DZI0_9ZZZZ</name>
<dbReference type="AlphaFoldDB" id="X1DZI0"/>
<sequence>GVTTPEMEINRLKACINAIQPNKVQVNTVTRPPAEGFAEPVPQKQLQTITKKLYKKAEVIADYSNVHKQSAQ</sequence>
<reference evidence="1" key="1">
    <citation type="journal article" date="2014" name="Front. Microbiol.">
        <title>High frequency of phylogenetically diverse reductive dehalogenase-homologous genes in deep subseafloor sedimentary metagenomes.</title>
        <authorList>
            <person name="Kawai M."/>
            <person name="Futagami T."/>
            <person name="Toyoda A."/>
            <person name="Takaki Y."/>
            <person name="Nishi S."/>
            <person name="Hori S."/>
            <person name="Arai W."/>
            <person name="Tsubouchi T."/>
            <person name="Morono Y."/>
            <person name="Uchiyama I."/>
            <person name="Ito T."/>
            <person name="Fujiyama A."/>
            <person name="Inagaki F."/>
            <person name="Takami H."/>
        </authorList>
    </citation>
    <scope>NUCLEOTIDE SEQUENCE</scope>
    <source>
        <strain evidence="1">Expedition CK06-06</strain>
    </source>
</reference>
<comment type="caution">
    <text evidence="1">The sequence shown here is derived from an EMBL/GenBank/DDBJ whole genome shotgun (WGS) entry which is preliminary data.</text>
</comment>
<gene>
    <name evidence="1" type="ORF">S01H4_61371</name>
</gene>
<accession>X1DZI0</accession>
<evidence type="ECO:0000313" key="1">
    <source>
        <dbReference type="EMBL" id="GAH10324.1"/>
    </source>
</evidence>
<organism evidence="1">
    <name type="scientific">marine sediment metagenome</name>
    <dbReference type="NCBI Taxonomy" id="412755"/>
    <lineage>
        <taxon>unclassified sequences</taxon>
        <taxon>metagenomes</taxon>
        <taxon>ecological metagenomes</taxon>
    </lineage>
</organism>
<proteinExistence type="predicted"/>
<evidence type="ECO:0008006" key="2">
    <source>
        <dbReference type="Google" id="ProtNLM"/>
    </source>
</evidence>
<feature type="non-terminal residue" evidence="1">
    <location>
        <position position="1"/>
    </location>
</feature>